<evidence type="ECO:0000313" key="2">
    <source>
        <dbReference type="EMBL" id="XDO95489.1"/>
    </source>
</evidence>
<dbReference type="SUPFAM" id="SSF69618">
    <property type="entry name" value="HemD-like"/>
    <property type="match status" value="1"/>
</dbReference>
<protein>
    <submittedName>
        <fullName evidence="2">Uroporphyrinogen-III synthase</fullName>
        <ecNumber evidence="2">4.2.1.75</ecNumber>
    </submittedName>
</protein>
<reference evidence="2" key="1">
    <citation type="submission" date="2024-06" db="EMBL/GenBank/DDBJ databases">
        <title>Caulobacter inopinatus, sp. nov.</title>
        <authorList>
            <person name="Donachie S.P."/>
        </authorList>
    </citation>
    <scope>NUCLEOTIDE SEQUENCE</scope>
    <source>
        <strain evidence="2">73W</strain>
    </source>
</reference>
<accession>A0AB39KP97</accession>
<dbReference type="Pfam" id="PF02602">
    <property type="entry name" value="HEM4"/>
    <property type="match status" value="1"/>
</dbReference>
<dbReference type="InterPro" id="IPR003754">
    <property type="entry name" value="4pyrrol_synth_uPrphyn_synth"/>
</dbReference>
<proteinExistence type="predicted"/>
<dbReference type="GO" id="GO:0033014">
    <property type="term" value="P:tetrapyrrole biosynthetic process"/>
    <property type="evidence" value="ECO:0007669"/>
    <property type="project" value="InterPro"/>
</dbReference>
<dbReference type="AlphaFoldDB" id="A0AB39KP97"/>
<sequence length="237" mass="24000">MGAGRSIWITRAQPGADATAARLRGLGHKPIIRPLLSVRDLTPDIDLDGVGALAFSSANGVRAFAALSAERSLRAFAVGAATAEAAKAAGFSRVLSADGDVEALAGAIAARGREIGGDVLHAASAQPAGDLVGALGAAGVCARAVAVYETVVEKPEKAFLDGLGDIDLALVHSPRAAKALALILSRRPAPRLRALCISRAAAAPLKAPQAKGKLGGVAFAPFPIETALLNLIDRQLD</sequence>
<feature type="domain" description="Tetrapyrrole biosynthesis uroporphyrinogen III synthase" evidence="1">
    <location>
        <begin position="17"/>
        <end position="206"/>
    </location>
</feature>
<dbReference type="EMBL" id="CP158375">
    <property type="protein sequence ID" value="XDO95489.1"/>
    <property type="molecule type" value="Genomic_DNA"/>
</dbReference>
<name>A0AB39KP97_9CAUL</name>
<dbReference type="RefSeq" id="WP_369058338.1">
    <property type="nucleotide sequence ID" value="NZ_CP158375.1"/>
</dbReference>
<dbReference type="InterPro" id="IPR036108">
    <property type="entry name" value="4pyrrol_syn_uPrphyn_synt_sf"/>
</dbReference>
<dbReference type="Gene3D" id="3.40.50.10090">
    <property type="match status" value="1"/>
</dbReference>
<dbReference type="GO" id="GO:0004852">
    <property type="term" value="F:uroporphyrinogen-III synthase activity"/>
    <property type="evidence" value="ECO:0007669"/>
    <property type="project" value="UniProtKB-EC"/>
</dbReference>
<evidence type="ECO:0000259" key="1">
    <source>
        <dbReference type="Pfam" id="PF02602"/>
    </source>
</evidence>
<organism evidence="2">
    <name type="scientific">Caulobacter sp. 73W</name>
    <dbReference type="NCBI Taxonomy" id="3161137"/>
    <lineage>
        <taxon>Bacteria</taxon>
        <taxon>Pseudomonadati</taxon>
        <taxon>Pseudomonadota</taxon>
        <taxon>Alphaproteobacteria</taxon>
        <taxon>Caulobacterales</taxon>
        <taxon>Caulobacteraceae</taxon>
        <taxon>Caulobacter</taxon>
    </lineage>
</organism>
<dbReference type="CDD" id="cd06578">
    <property type="entry name" value="HemD"/>
    <property type="match status" value="1"/>
</dbReference>
<dbReference type="EC" id="4.2.1.75" evidence="2"/>
<keyword evidence="2" id="KW-0456">Lyase</keyword>
<gene>
    <name evidence="2" type="ORF">ABOZ73_11765</name>
</gene>